<reference evidence="2" key="1">
    <citation type="journal article" date="2019" name="Int. J. Syst. Evol. Microbiol.">
        <title>The Global Catalogue of Microorganisms (GCM) 10K type strain sequencing project: providing services to taxonomists for standard genome sequencing and annotation.</title>
        <authorList>
            <consortium name="The Broad Institute Genomics Platform"/>
            <consortium name="The Broad Institute Genome Sequencing Center for Infectious Disease"/>
            <person name="Wu L."/>
            <person name="Ma J."/>
        </authorList>
    </citation>
    <scope>NUCLEOTIDE SEQUENCE [LARGE SCALE GENOMIC DNA]</scope>
    <source>
        <strain evidence="2">JCM 18326</strain>
    </source>
</reference>
<protein>
    <submittedName>
        <fullName evidence="1">Uncharacterized protein</fullName>
    </submittedName>
</protein>
<accession>A0ABP9D9X6</accession>
<dbReference type="Proteomes" id="UP001500298">
    <property type="component" value="Unassembled WGS sequence"/>
</dbReference>
<keyword evidence="2" id="KW-1185">Reference proteome</keyword>
<comment type="caution">
    <text evidence="1">The sequence shown here is derived from an EMBL/GenBank/DDBJ whole genome shotgun (WGS) entry which is preliminary data.</text>
</comment>
<sequence>MGWLVYDSIFSVINEAEAIKKAEKKVVEKLKQIRKAEVAYFNKYKTYTADWDSLVTFIKEDTIYTVERTEIITPRTKNDPLYYTRTDSVRIEEDTIGRELAIKKLFPIAEYPNFNPERLPYLPGRDTATFEIWADTLRKGQVLVNAIEVVDSDPRDPTRNDNDERRVRWRLRFGSKYDATTSGNWE</sequence>
<evidence type="ECO:0000313" key="1">
    <source>
        <dbReference type="EMBL" id="GAA4834153.1"/>
    </source>
</evidence>
<organism evidence="1 2">
    <name type="scientific">Algivirga pacifica</name>
    <dbReference type="NCBI Taxonomy" id="1162670"/>
    <lineage>
        <taxon>Bacteria</taxon>
        <taxon>Pseudomonadati</taxon>
        <taxon>Bacteroidota</taxon>
        <taxon>Cytophagia</taxon>
        <taxon>Cytophagales</taxon>
        <taxon>Flammeovirgaceae</taxon>
        <taxon>Algivirga</taxon>
    </lineage>
</organism>
<name>A0ABP9D9X6_9BACT</name>
<dbReference type="EMBL" id="BAABJX010000029">
    <property type="protein sequence ID" value="GAA4834153.1"/>
    <property type="molecule type" value="Genomic_DNA"/>
</dbReference>
<gene>
    <name evidence="1" type="ORF">GCM10023331_19250</name>
</gene>
<proteinExistence type="predicted"/>
<evidence type="ECO:0000313" key="2">
    <source>
        <dbReference type="Proteomes" id="UP001500298"/>
    </source>
</evidence>